<comment type="caution">
    <text evidence="1">The sequence shown here is derived from an EMBL/GenBank/DDBJ whole genome shotgun (WGS) entry which is preliminary data.</text>
</comment>
<accession>A0ABS3HPR1</accession>
<proteinExistence type="predicted"/>
<dbReference type="EMBL" id="JAFLVX010000005">
    <property type="protein sequence ID" value="MBO0475732.1"/>
    <property type="molecule type" value="Genomic_DNA"/>
</dbReference>
<reference evidence="1 2" key="1">
    <citation type="submission" date="2021-03" db="EMBL/GenBank/DDBJ databases">
        <title>Enterococcal diversity collection.</title>
        <authorList>
            <person name="Gilmore M.S."/>
            <person name="Schwartzman J."/>
            <person name="Van Tyne D."/>
            <person name="Martin M."/>
            <person name="Earl A.M."/>
            <person name="Manson A.L."/>
            <person name="Straub T."/>
            <person name="Salamzade R."/>
            <person name="Saavedra J."/>
            <person name="Lebreton F."/>
            <person name="Prichula J."/>
            <person name="Schaufler K."/>
            <person name="Gaca A."/>
            <person name="Sgardioli B."/>
            <person name="Wagenaar J."/>
            <person name="Strong T."/>
        </authorList>
    </citation>
    <scope>NUCLEOTIDE SEQUENCE [LARGE SCALE GENOMIC DNA]</scope>
    <source>
        <strain evidence="1 2">DIV0080</strain>
    </source>
</reference>
<gene>
    <name evidence="1" type="ORF">DOK76_01540</name>
</gene>
<protein>
    <submittedName>
        <fullName evidence="1">Uncharacterized protein</fullName>
    </submittedName>
</protein>
<name>A0ABS3HPR1_9ENTE</name>
<sequence>MLKIIEVIEDANRKDCSLPALALALTLPDICSQIEYPHETNVGYRYRQWYKNHVHTHEEYHELQNTYYARVHSEENMLAHFNGHACYKLRCLLLHQGDSALQGEVLYEDLYFHIDSTQDPNDYLGFKDGHISVNSKLLSEYLCKYAKEYYNSHPNKDLFQKQVSHA</sequence>
<evidence type="ECO:0000313" key="1">
    <source>
        <dbReference type="EMBL" id="MBO0475732.1"/>
    </source>
</evidence>
<dbReference type="Proteomes" id="UP000664857">
    <property type="component" value="Unassembled WGS sequence"/>
</dbReference>
<dbReference type="RefSeq" id="WP_206964487.1">
    <property type="nucleotide sequence ID" value="NZ_JAFLVX010000005.1"/>
</dbReference>
<evidence type="ECO:0000313" key="2">
    <source>
        <dbReference type="Proteomes" id="UP000664857"/>
    </source>
</evidence>
<organism evidence="1 2">
    <name type="scientific">Candidatus Vagococcus giribetii</name>
    <dbReference type="NCBI Taxonomy" id="2230876"/>
    <lineage>
        <taxon>Bacteria</taxon>
        <taxon>Bacillati</taxon>
        <taxon>Bacillota</taxon>
        <taxon>Bacilli</taxon>
        <taxon>Lactobacillales</taxon>
        <taxon>Enterococcaceae</taxon>
        <taxon>Vagococcus</taxon>
    </lineage>
</organism>
<keyword evidence="2" id="KW-1185">Reference proteome</keyword>